<reference evidence="3 4" key="1">
    <citation type="submission" date="2015-08" db="EMBL/GenBank/DDBJ databases">
        <title>Investigation of the bacterial diversity of lava forest soil.</title>
        <authorList>
            <person name="Lee J.S."/>
        </authorList>
    </citation>
    <scope>NUCLEOTIDE SEQUENCE [LARGE SCALE GENOMIC DNA]</scope>
    <source>
        <strain evidence="3 4">GJW-30</strain>
    </source>
</reference>
<accession>A0A0S3PWL7</accession>
<dbReference type="EMBL" id="AP014946">
    <property type="protein sequence ID" value="BAT60333.1"/>
    <property type="molecule type" value="Genomic_DNA"/>
</dbReference>
<protein>
    <recommendedName>
        <fullName evidence="2">FHA domain-containing protein</fullName>
    </recommendedName>
</protein>
<keyword evidence="1" id="KW-0812">Transmembrane</keyword>
<dbReference type="InterPro" id="IPR008984">
    <property type="entry name" value="SMAD_FHA_dom_sf"/>
</dbReference>
<dbReference type="RefSeq" id="WP_096356443.1">
    <property type="nucleotide sequence ID" value="NZ_AP014946.1"/>
</dbReference>
<proteinExistence type="predicted"/>
<feature type="domain" description="FHA" evidence="2">
    <location>
        <begin position="25"/>
        <end position="77"/>
    </location>
</feature>
<sequence length="598" mass="64823">MLIIRHRSGVLKGVEQSIDDNKDTLVFGRDGDVCDVIFPADETLVSRRHFALERKLSGLWTFDLFGDPFVAVNGQPAENGQALHKGDVVELGKRGGPSFSVERIDETGAAKRMAETQVQQKVTNPRAAVQGAKRVALVTSALALLIALAGTGAVYYLSTGQGARLDQAMAKLSEDQQKAASDTISQPVRDRLLAASYLVYVRQPGGQEQPAGSASPIGPNMLATNAHVAALSRDLKDGQKLYVKAPGPQGKAYEVVDFKIHPGYAEFEKYLESDPLFVVSTANCKDCLSPILSGSAPGYDVAILRVAEGSNLSPVLEIANEKDLSTIGPGTPVAMSGYPLERISNQTVQSVAATPTLSLGMVSANTDLFSLPSDVSQRKLIQHNLPGTGGNSGSPMITPNGKIIALHNAGSYVDVPNVGRVPNAAMVRFGQRADMLADLVAGRAEQALEVDRAYWAKQTQAFKRGFDYLIPEILAREKPSDKATSVQVASAKHTLTATEKFTAKDKDGKDTTRRQKIHTVNLKANQLTTLIGYAQERQLIQMYLVVDGKIAKQDDRRIWFPFLSAKPDKDMKVEVYIVSPDNDVNYTLLEYTWDEPRS</sequence>
<dbReference type="OrthoDB" id="8447486at2"/>
<keyword evidence="4" id="KW-1185">Reference proteome</keyword>
<dbReference type="Proteomes" id="UP000236884">
    <property type="component" value="Chromosome"/>
</dbReference>
<dbReference type="Pfam" id="PF00498">
    <property type="entry name" value="FHA"/>
    <property type="match status" value="1"/>
</dbReference>
<name>A0A0S3PWL7_9BRAD</name>
<evidence type="ECO:0000259" key="2">
    <source>
        <dbReference type="PROSITE" id="PS50006"/>
    </source>
</evidence>
<organism evidence="3 4">
    <name type="scientific">Variibacter gotjawalensis</name>
    <dbReference type="NCBI Taxonomy" id="1333996"/>
    <lineage>
        <taxon>Bacteria</taxon>
        <taxon>Pseudomonadati</taxon>
        <taxon>Pseudomonadota</taxon>
        <taxon>Alphaproteobacteria</taxon>
        <taxon>Hyphomicrobiales</taxon>
        <taxon>Nitrobacteraceae</taxon>
        <taxon>Variibacter</taxon>
    </lineage>
</organism>
<evidence type="ECO:0000256" key="1">
    <source>
        <dbReference type="SAM" id="Phobius"/>
    </source>
</evidence>
<keyword evidence="1" id="KW-1133">Transmembrane helix</keyword>
<dbReference type="SUPFAM" id="SSF50494">
    <property type="entry name" value="Trypsin-like serine proteases"/>
    <property type="match status" value="1"/>
</dbReference>
<evidence type="ECO:0000313" key="4">
    <source>
        <dbReference type="Proteomes" id="UP000236884"/>
    </source>
</evidence>
<dbReference type="Gene3D" id="2.60.200.20">
    <property type="match status" value="1"/>
</dbReference>
<gene>
    <name evidence="3" type="ORF">GJW-30_1_02869</name>
</gene>
<dbReference type="PROSITE" id="PS50006">
    <property type="entry name" value="FHA_DOMAIN"/>
    <property type="match status" value="1"/>
</dbReference>
<feature type="transmembrane region" description="Helical" evidence="1">
    <location>
        <begin position="135"/>
        <end position="157"/>
    </location>
</feature>
<dbReference type="InterPro" id="IPR000253">
    <property type="entry name" value="FHA_dom"/>
</dbReference>
<dbReference type="SUPFAM" id="SSF49879">
    <property type="entry name" value="SMAD/FHA domain"/>
    <property type="match status" value="1"/>
</dbReference>
<dbReference type="Pfam" id="PF13365">
    <property type="entry name" value="Trypsin_2"/>
    <property type="match status" value="1"/>
</dbReference>
<evidence type="ECO:0000313" key="3">
    <source>
        <dbReference type="EMBL" id="BAT60333.1"/>
    </source>
</evidence>
<dbReference type="KEGG" id="vgo:GJW-30_1_02869"/>
<keyword evidence="1" id="KW-0472">Membrane</keyword>
<dbReference type="CDD" id="cd00060">
    <property type="entry name" value="FHA"/>
    <property type="match status" value="1"/>
</dbReference>
<dbReference type="Gene3D" id="2.40.10.120">
    <property type="match status" value="1"/>
</dbReference>
<dbReference type="AlphaFoldDB" id="A0A0S3PWL7"/>
<dbReference type="InterPro" id="IPR009003">
    <property type="entry name" value="Peptidase_S1_PA"/>
</dbReference>